<feature type="coiled-coil region" evidence="1">
    <location>
        <begin position="22"/>
        <end position="80"/>
    </location>
</feature>
<evidence type="ECO:0000256" key="1">
    <source>
        <dbReference type="SAM" id="Coils"/>
    </source>
</evidence>
<gene>
    <name evidence="2" type="ORF">M3202_03665</name>
</gene>
<accession>A0A9X2DLX9</accession>
<evidence type="ECO:0000313" key="3">
    <source>
        <dbReference type="Proteomes" id="UP001139179"/>
    </source>
</evidence>
<dbReference type="EMBL" id="JAMBOL010000002">
    <property type="protein sequence ID" value="MCM3713169.1"/>
    <property type="molecule type" value="Genomic_DNA"/>
</dbReference>
<dbReference type="Proteomes" id="UP001139179">
    <property type="component" value="Unassembled WGS sequence"/>
</dbReference>
<protein>
    <submittedName>
        <fullName evidence="2">YlqD family protein</fullName>
    </submittedName>
</protein>
<dbReference type="InterPro" id="IPR021297">
    <property type="entry name" value="YlqD"/>
</dbReference>
<name>A0A9X2DLX9_9BACI</name>
<evidence type="ECO:0000313" key="2">
    <source>
        <dbReference type="EMBL" id="MCM3713169.1"/>
    </source>
</evidence>
<sequence>MKILRTVVVKQVVTEAKKQSIVQEFKSEILQCERELEQLTFHLHKATKDVASKHEQQTLRARYKEEIKQRKEKLAELSFKVDQLSKLEIGTELREGTVETIVEIKEGDPWPAPETEIVVKDGVVEQIRRKKE</sequence>
<keyword evidence="1" id="KW-0175">Coiled coil</keyword>
<keyword evidence="3" id="KW-1185">Reference proteome</keyword>
<dbReference type="Gene3D" id="6.10.140.1110">
    <property type="match status" value="1"/>
</dbReference>
<organism evidence="2 3">
    <name type="scientific">Halalkalibacter oceani</name>
    <dbReference type="NCBI Taxonomy" id="1653776"/>
    <lineage>
        <taxon>Bacteria</taxon>
        <taxon>Bacillati</taxon>
        <taxon>Bacillota</taxon>
        <taxon>Bacilli</taxon>
        <taxon>Bacillales</taxon>
        <taxon>Bacillaceae</taxon>
        <taxon>Halalkalibacter</taxon>
    </lineage>
</organism>
<proteinExistence type="predicted"/>
<dbReference type="RefSeq" id="WP_251221990.1">
    <property type="nucleotide sequence ID" value="NZ_JAMBOL010000002.1"/>
</dbReference>
<dbReference type="Pfam" id="PF11068">
    <property type="entry name" value="YlqD"/>
    <property type="match status" value="1"/>
</dbReference>
<dbReference type="AlphaFoldDB" id="A0A9X2DLX9"/>
<reference evidence="2" key="1">
    <citation type="submission" date="2022-05" db="EMBL/GenBank/DDBJ databases">
        <title>Comparative Genomics of Spacecraft Associated Microbes.</title>
        <authorList>
            <person name="Tran M.T."/>
            <person name="Wright A."/>
            <person name="Seuylemezian A."/>
            <person name="Eisen J."/>
            <person name="Coil D."/>
        </authorList>
    </citation>
    <scope>NUCLEOTIDE SEQUENCE</scope>
    <source>
        <strain evidence="2">214.1.1</strain>
    </source>
</reference>
<comment type="caution">
    <text evidence="2">The sequence shown here is derived from an EMBL/GenBank/DDBJ whole genome shotgun (WGS) entry which is preliminary data.</text>
</comment>